<evidence type="ECO:0000256" key="2">
    <source>
        <dbReference type="ARBA" id="ARBA00022737"/>
    </source>
</evidence>
<dbReference type="Gene3D" id="2.10.230.10">
    <property type="entry name" value="Heat shock protein DnaJ, cysteine-rich domain"/>
    <property type="match status" value="1"/>
</dbReference>
<dbReference type="SUPFAM" id="SSF49493">
    <property type="entry name" value="HSP40/DnaJ peptide-binding domain"/>
    <property type="match status" value="2"/>
</dbReference>
<dbReference type="Pfam" id="PF00226">
    <property type="entry name" value="DnaJ"/>
    <property type="match status" value="1"/>
</dbReference>
<feature type="domain" description="CR-type" evidence="7">
    <location>
        <begin position="111"/>
        <end position="189"/>
    </location>
</feature>
<dbReference type="InterPro" id="IPR008971">
    <property type="entry name" value="HSP40/DnaJ_pept-bd"/>
</dbReference>
<dbReference type="InterPro" id="IPR044713">
    <property type="entry name" value="DNJA1/2-like"/>
</dbReference>
<dbReference type="SUPFAM" id="SSF46565">
    <property type="entry name" value="Chaperone J-domain"/>
    <property type="match status" value="1"/>
</dbReference>
<dbReference type="GO" id="GO:0008270">
    <property type="term" value="F:zinc ion binding"/>
    <property type="evidence" value="ECO:0007669"/>
    <property type="project" value="UniProtKB-KW"/>
</dbReference>
<evidence type="ECO:0000256" key="5">
    <source>
        <dbReference type="PROSITE-ProRule" id="PRU00546"/>
    </source>
</evidence>
<accession>A0A6J5L8Y1</accession>
<keyword evidence="1 5" id="KW-0479">Metal-binding</keyword>
<proteinExistence type="predicted"/>
<dbReference type="InterPro" id="IPR001623">
    <property type="entry name" value="DnaJ_domain"/>
</dbReference>
<dbReference type="PROSITE" id="PS50076">
    <property type="entry name" value="DNAJ_2"/>
    <property type="match status" value="1"/>
</dbReference>
<dbReference type="InterPro" id="IPR036410">
    <property type="entry name" value="HSP_DnaJ_Cys-rich_dom_sf"/>
</dbReference>
<dbReference type="InterPro" id="IPR001305">
    <property type="entry name" value="HSP_DnaJ_Cys-rich_dom"/>
</dbReference>
<keyword evidence="2" id="KW-0677">Repeat</keyword>
<keyword evidence="3 5" id="KW-0863">Zinc-finger</keyword>
<dbReference type="GO" id="GO:0006457">
    <property type="term" value="P:protein folding"/>
    <property type="evidence" value="ECO:0007669"/>
    <property type="project" value="InterPro"/>
</dbReference>
<evidence type="ECO:0000259" key="6">
    <source>
        <dbReference type="PROSITE" id="PS50076"/>
    </source>
</evidence>
<dbReference type="InterPro" id="IPR036869">
    <property type="entry name" value="J_dom_sf"/>
</dbReference>
<evidence type="ECO:0000256" key="3">
    <source>
        <dbReference type="ARBA" id="ARBA00022771"/>
    </source>
</evidence>
<dbReference type="SMART" id="SM00271">
    <property type="entry name" value="DnaJ"/>
    <property type="match status" value="1"/>
</dbReference>
<name>A0A6J5L8Y1_9CAUD</name>
<dbReference type="CDD" id="cd10719">
    <property type="entry name" value="DnaJ_zf"/>
    <property type="match status" value="1"/>
</dbReference>
<dbReference type="Pfam" id="PF00684">
    <property type="entry name" value="DnaJ_CXXCXGXG"/>
    <property type="match status" value="1"/>
</dbReference>
<dbReference type="GO" id="GO:0030544">
    <property type="term" value="F:Hsp70 protein binding"/>
    <property type="evidence" value="ECO:0007669"/>
    <property type="project" value="InterPro"/>
</dbReference>
<gene>
    <name evidence="8" type="ORF">UFOVP117_99</name>
</gene>
<dbReference type="EMBL" id="LR796235">
    <property type="protein sequence ID" value="CAB4129783.1"/>
    <property type="molecule type" value="Genomic_DNA"/>
</dbReference>
<dbReference type="GO" id="GO:0051082">
    <property type="term" value="F:unfolded protein binding"/>
    <property type="evidence" value="ECO:0007669"/>
    <property type="project" value="InterPro"/>
</dbReference>
<reference evidence="8" key="1">
    <citation type="submission" date="2020-04" db="EMBL/GenBank/DDBJ databases">
        <authorList>
            <person name="Chiriac C."/>
            <person name="Salcher M."/>
            <person name="Ghai R."/>
            <person name="Kavagutti S V."/>
        </authorList>
    </citation>
    <scope>NUCLEOTIDE SEQUENCE</scope>
</reference>
<dbReference type="PRINTS" id="PR00625">
    <property type="entry name" value="JDOMAIN"/>
</dbReference>
<dbReference type="PROSITE" id="PS51188">
    <property type="entry name" value="ZF_CR"/>
    <property type="match status" value="1"/>
</dbReference>
<feature type="zinc finger region" description="CR-type" evidence="5">
    <location>
        <begin position="111"/>
        <end position="189"/>
    </location>
</feature>
<evidence type="ECO:0000259" key="7">
    <source>
        <dbReference type="PROSITE" id="PS51188"/>
    </source>
</evidence>
<keyword evidence="4 5" id="KW-0862">Zinc</keyword>
<dbReference type="Gene3D" id="2.60.260.20">
    <property type="entry name" value="Urease metallochaperone UreE, N-terminal domain"/>
    <property type="match status" value="2"/>
</dbReference>
<dbReference type="SUPFAM" id="SSF57938">
    <property type="entry name" value="DnaJ/Hsp40 cysteine-rich domain"/>
    <property type="match status" value="1"/>
</dbReference>
<dbReference type="InterPro" id="IPR018253">
    <property type="entry name" value="DnaJ_domain_CS"/>
</dbReference>
<protein>
    <submittedName>
        <fullName evidence="8">DnaJ DnaJ-class molecular chaperone with C-terminal Zn finger domain</fullName>
    </submittedName>
</protein>
<dbReference type="InterPro" id="IPR002939">
    <property type="entry name" value="DnaJ_C"/>
</dbReference>
<sequence>MENFYEILGVDKSATQDEIKKVYRKLAVEHHPDKGGNEETFKKISQAYDTLGDEEKRRQYDLGGSNPFGGFDSDPFSMFNDLFNNMAGPKQRRAPDKIVDLNIGTIDSFLGNTMDVQFSRKVNCNTCNGQGGDRITCNTCNGSGRITQRVGNSFFSNILQTTCNSCQGKGYSLKNVCFSCVGEGKNNKFETININLPHGISDGQLIKASSMGDYHNGLFGDLILKVKITPQDGFEKLNNDLVYNYQMSLDDFNKDMIDIPHPSGNIAIKLPEEIDTNKPLRVKGKGYTNEGIGDLYVKMYVKHKRT</sequence>
<dbReference type="CDD" id="cd06257">
    <property type="entry name" value="DnaJ"/>
    <property type="match status" value="1"/>
</dbReference>
<evidence type="ECO:0000313" key="8">
    <source>
        <dbReference type="EMBL" id="CAB4129783.1"/>
    </source>
</evidence>
<dbReference type="PROSITE" id="PS00636">
    <property type="entry name" value="DNAJ_1"/>
    <property type="match status" value="1"/>
</dbReference>
<organism evidence="8">
    <name type="scientific">uncultured Caudovirales phage</name>
    <dbReference type="NCBI Taxonomy" id="2100421"/>
    <lineage>
        <taxon>Viruses</taxon>
        <taxon>Duplodnaviria</taxon>
        <taxon>Heunggongvirae</taxon>
        <taxon>Uroviricota</taxon>
        <taxon>Caudoviricetes</taxon>
        <taxon>Peduoviridae</taxon>
        <taxon>Maltschvirus</taxon>
        <taxon>Maltschvirus maltsch</taxon>
    </lineage>
</organism>
<feature type="domain" description="J" evidence="6">
    <location>
        <begin position="3"/>
        <end position="64"/>
    </location>
</feature>
<dbReference type="PANTHER" id="PTHR43888">
    <property type="entry name" value="DNAJ-LIKE-2, ISOFORM A-RELATED"/>
    <property type="match status" value="1"/>
</dbReference>
<evidence type="ECO:0000256" key="1">
    <source>
        <dbReference type="ARBA" id="ARBA00022723"/>
    </source>
</evidence>
<evidence type="ECO:0000256" key="4">
    <source>
        <dbReference type="ARBA" id="ARBA00022833"/>
    </source>
</evidence>
<dbReference type="Gene3D" id="1.10.287.110">
    <property type="entry name" value="DnaJ domain"/>
    <property type="match status" value="1"/>
</dbReference>
<dbReference type="Pfam" id="PF01556">
    <property type="entry name" value="DnaJ_C"/>
    <property type="match status" value="1"/>
</dbReference>